<dbReference type="Pfam" id="PF13178">
    <property type="entry name" value="DUF4005"/>
    <property type="match status" value="1"/>
</dbReference>
<name>A0ABC8T744_9AQUA</name>
<reference evidence="6 7" key="1">
    <citation type="submission" date="2024-02" db="EMBL/GenBank/DDBJ databases">
        <authorList>
            <person name="Vignale AGUSTIN F."/>
            <person name="Sosa J E."/>
            <person name="Modenutti C."/>
        </authorList>
    </citation>
    <scope>NUCLEOTIDE SEQUENCE [LARGE SCALE GENOMIC DNA]</scope>
</reference>
<comment type="subunit">
    <text evidence="3">Binds to multiple calmodulin (CaM) in the presence of Ca(2+) and CaM-like proteins.</text>
</comment>
<feature type="domain" description="DUF4005" evidence="5">
    <location>
        <begin position="456"/>
        <end position="516"/>
    </location>
</feature>
<dbReference type="CDD" id="cd23767">
    <property type="entry name" value="IQCD"/>
    <property type="match status" value="1"/>
</dbReference>
<protein>
    <recommendedName>
        <fullName evidence="5">DUF4005 domain-containing protein</fullName>
    </recommendedName>
</protein>
<sequence length="564" mass="61840">MGKSPGKWIKAVLFGKKSSKSGFSKDATIEKKASIAAKTPSGDSTVDSPVISDLLCHTTTTNLPNYAAVSFSGKPGADTEGTIGFSSANDAEIARQEHAATKAQAVFRGYLARRAFRALKGIIRLQALVRGHLVRRQAVATLCCMQAIIKFQAVVRGRRVRLSDIGREVHKKSSLGEPQDSKRMDLFGINTSFRSEKLSRNTFVSKLLASSPTAMPLSLHYELLEPNSPLNWLERWSSSQLWKPLARPKKIFETKLQTKQANMQVVDTEAGRPKRGFRKLPAANVDNRPLNSSEFEKSRRTRKVSAYQTELVSEQPQNEIEKVKRNLRKVSAPAAVASDESESITGKPWQSSKKVSTSPTADVSEQGMDDPSEKMHDSPLVVYNQGVTETPPKSLPVHESIDVLHDDHPEVGLHSLENSAKVENSPSENGLNMKEDQTSKENQRTRRRSFPAKQEYPENVSQNKPTLPSYMAATESAKAKLRAQGSLKSGEDGDENGFIRRHSLPSSTSGKLSSLSPRMQTLRRCSSLGGGDECGNLLFQKSLGLDVSILVAVSSFGSNHSGRT</sequence>
<keyword evidence="1" id="KW-0112">Calmodulin-binding</keyword>
<feature type="compositionally biased region" description="Polar residues" evidence="4">
    <location>
        <begin position="306"/>
        <end position="316"/>
    </location>
</feature>
<dbReference type="SMART" id="SM00015">
    <property type="entry name" value="IQ"/>
    <property type="match status" value="2"/>
</dbReference>
<dbReference type="Pfam" id="PF00612">
    <property type="entry name" value="IQ"/>
    <property type="match status" value="3"/>
</dbReference>
<evidence type="ECO:0000256" key="1">
    <source>
        <dbReference type="ARBA" id="ARBA00022860"/>
    </source>
</evidence>
<feature type="compositionally biased region" description="Polar residues" evidence="4">
    <location>
        <begin position="348"/>
        <end position="363"/>
    </location>
</feature>
<keyword evidence="7" id="KW-1185">Reference proteome</keyword>
<dbReference type="PANTHER" id="PTHR32295">
    <property type="entry name" value="IQ-DOMAIN 5-RELATED"/>
    <property type="match status" value="1"/>
</dbReference>
<proteinExistence type="inferred from homology"/>
<dbReference type="EMBL" id="CAUOFW020003947">
    <property type="protein sequence ID" value="CAK9162883.1"/>
    <property type="molecule type" value="Genomic_DNA"/>
</dbReference>
<evidence type="ECO:0000256" key="3">
    <source>
        <dbReference type="ARBA" id="ARBA00024378"/>
    </source>
</evidence>
<dbReference type="InterPro" id="IPR000048">
    <property type="entry name" value="IQ_motif_EF-hand-BS"/>
</dbReference>
<gene>
    <name evidence="6" type="ORF">ILEXP_LOCUS31844</name>
</gene>
<dbReference type="PROSITE" id="PS50096">
    <property type="entry name" value="IQ"/>
    <property type="match status" value="2"/>
</dbReference>
<comment type="caution">
    <text evidence="6">The sequence shown here is derived from an EMBL/GenBank/DDBJ whole genome shotgun (WGS) entry which is preliminary data.</text>
</comment>
<dbReference type="Gene3D" id="1.20.5.190">
    <property type="match status" value="1"/>
</dbReference>
<dbReference type="Proteomes" id="UP001642360">
    <property type="component" value="Unassembled WGS sequence"/>
</dbReference>
<evidence type="ECO:0000256" key="2">
    <source>
        <dbReference type="ARBA" id="ARBA00024341"/>
    </source>
</evidence>
<evidence type="ECO:0000259" key="5">
    <source>
        <dbReference type="Pfam" id="PF13178"/>
    </source>
</evidence>
<dbReference type="GO" id="GO:0005516">
    <property type="term" value="F:calmodulin binding"/>
    <property type="evidence" value="ECO:0007669"/>
    <property type="project" value="UniProtKB-KW"/>
</dbReference>
<evidence type="ECO:0000313" key="7">
    <source>
        <dbReference type="Proteomes" id="UP001642360"/>
    </source>
</evidence>
<comment type="similarity">
    <text evidence="2">Belongs to the IQD family.</text>
</comment>
<feature type="compositionally biased region" description="Basic and acidic residues" evidence="4">
    <location>
        <begin position="433"/>
        <end position="444"/>
    </location>
</feature>
<feature type="region of interest" description="Disordered" evidence="4">
    <location>
        <begin position="482"/>
        <end position="517"/>
    </location>
</feature>
<dbReference type="AlphaFoldDB" id="A0ABC8T744"/>
<accession>A0ABC8T744</accession>
<feature type="compositionally biased region" description="Low complexity" evidence="4">
    <location>
        <begin position="504"/>
        <end position="516"/>
    </location>
</feature>
<dbReference type="PANTHER" id="PTHR32295:SF281">
    <property type="entry name" value="PROTEIN IQ-DOMAIN 31"/>
    <property type="match status" value="1"/>
</dbReference>
<evidence type="ECO:0000313" key="6">
    <source>
        <dbReference type="EMBL" id="CAK9162883.1"/>
    </source>
</evidence>
<feature type="region of interest" description="Disordered" evidence="4">
    <location>
        <begin position="263"/>
        <end position="316"/>
    </location>
</feature>
<feature type="region of interest" description="Disordered" evidence="4">
    <location>
        <begin position="418"/>
        <end position="468"/>
    </location>
</feature>
<evidence type="ECO:0000256" key="4">
    <source>
        <dbReference type="SAM" id="MobiDB-lite"/>
    </source>
</evidence>
<organism evidence="6 7">
    <name type="scientific">Ilex paraguariensis</name>
    <name type="common">yerba mate</name>
    <dbReference type="NCBI Taxonomy" id="185542"/>
    <lineage>
        <taxon>Eukaryota</taxon>
        <taxon>Viridiplantae</taxon>
        <taxon>Streptophyta</taxon>
        <taxon>Embryophyta</taxon>
        <taxon>Tracheophyta</taxon>
        <taxon>Spermatophyta</taxon>
        <taxon>Magnoliopsida</taxon>
        <taxon>eudicotyledons</taxon>
        <taxon>Gunneridae</taxon>
        <taxon>Pentapetalae</taxon>
        <taxon>asterids</taxon>
        <taxon>campanulids</taxon>
        <taxon>Aquifoliales</taxon>
        <taxon>Aquifoliaceae</taxon>
        <taxon>Ilex</taxon>
    </lineage>
</organism>
<feature type="compositionally biased region" description="Polar residues" evidence="4">
    <location>
        <begin position="418"/>
        <end position="430"/>
    </location>
</feature>
<dbReference type="InterPro" id="IPR025064">
    <property type="entry name" value="DUF4005"/>
</dbReference>
<feature type="region of interest" description="Disordered" evidence="4">
    <location>
        <begin position="332"/>
        <end position="377"/>
    </location>
</feature>